<organism evidence="1 2">
    <name type="scientific">Varibaculum cambriense</name>
    <dbReference type="NCBI Taxonomy" id="184870"/>
    <lineage>
        <taxon>Bacteria</taxon>
        <taxon>Bacillati</taxon>
        <taxon>Actinomycetota</taxon>
        <taxon>Actinomycetes</taxon>
        <taxon>Actinomycetales</taxon>
        <taxon>Actinomycetaceae</taxon>
        <taxon>Varibaculum</taxon>
    </lineage>
</organism>
<dbReference type="EMBL" id="JAKNHJ010000013">
    <property type="protein sequence ID" value="MCG4618279.1"/>
    <property type="molecule type" value="Genomic_DNA"/>
</dbReference>
<evidence type="ECO:0000313" key="1">
    <source>
        <dbReference type="EMBL" id="MCG4618279.1"/>
    </source>
</evidence>
<comment type="caution">
    <text evidence="1">The sequence shown here is derived from an EMBL/GenBank/DDBJ whole genome shotgun (WGS) entry which is preliminary data.</text>
</comment>
<evidence type="ECO:0000313" key="2">
    <source>
        <dbReference type="Proteomes" id="UP001200537"/>
    </source>
</evidence>
<dbReference type="Proteomes" id="UP001200537">
    <property type="component" value="Unassembled WGS sequence"/>
</dbReference>
<reference evidence="1" key="1">
    <citation type="submission" date="2022-01" db="EMBL/GenBank/DDBJ databases">
        <title>Collection of gut derived symbiotic bacterial strains cultured from healthy donors.</title>
        <authorList>
            <person name="Lin H."/>
            <person name="Kohout C."/>
            <person name="Waligurski E."/>
            <person name="Pamer E.G."/>
        </authorList>
    </citation>
    <scope>NUCLEOTIDE SEQUENCE</scope>
    <source>
        <strain evidence="1">DFI.7.46</strain>
    </source>
</reference>
<protein>
    <submittedName>
        <fullName evidence="1">Uncharacterized protein</fullName>
    </submittedName>
</protein>
<name>A0AAJ1EXQ2_9ACTO</name>
<gene>
    <name evidence="1" type="ORF">L0M99_07205</name>
</gene>
<dbReference type="AlphaFoldDB" id="A0AAJ1EXQ2"/>
<proteinExistence type="predicted"/>
<sequence>MLKDIDARLVERVNGFTAQVEAVRQERGVEEARRSVIRSWIDYHVSLGRLYGLGDIARVLEGTSDFERFKSVPSVVPGQFTLAELNAAGVSDEGITQVIVHAIPLGSDDSCKPYCWCKASGLCLVASKEEFDEYQRNLDKQGGNDA</sequence>
<dbReference type="RefSeq" id="WP_238128220.1">
    <property type="nucleotide sequence ID" value="NZ_JAKNHJ010000013.1"/>
</dbReference>
<accession>A0AAJ1EXQ2</accession>